<evidence type="ECO:0000256" key="2">
    <source>
        <dbReference type="ARBA" id="ARBA00006208"/>
    </source>
</evidence>
<dbReference type="KEGG" id="goe:100903504"/>
<protein>
    <submittedName>
        <fullName evidence="8">Transmembrane protein 256 homolog</fullName>
    </submittedName>
</protein>
<evidence type="ECO:0000313" key="8">
    <source>
        <dbReference type="RefSeq" id="XP_003741439.1"/>
    </source>
</evidence>
<evidence type="ECO:0000256" key="3">
    <source>
        <dbReference type="ARBA" id="ARBA00022692"/>
    </source>
</evidence>
<dbReference type="PANTHER" id="PTHR43461:SF1">
    <property type="entry name" value="TRANSMEMBRANE PROTEIN 256"/>
    <property type="match status" value="1"/>
</dbReference>
<feature type="transmembrane region" description="Helical" evidence="6">
    <location>
        <begin position="82"/>
        <end position="99"/>
    </location>
</feature>
<dbReference type="Proteomes" id="UP000694867">
    <property type="component" value="Unplaced"/>
</dbReference>
<dbReference type="RefSeq" id="XP_003741439.1">
    <property type="nucleotide sequence ID" value="XM_003741391.1"/>
</dbReference>
<evidence type="ECO:0000256" key="4">
    <source>
        <dbReference type="ARBA" id="ARBA00022989"/>
    </source>
</evidence>
<evidence type="ECO:0000256" key="5">
    <source>
        <dbReference type="ARBA" id="ARBA00023136"/>
    </source>
</evidence>
<dbReference type="GeneID" id="100903504"/>
<feature type="transmembrane region" description="Helical" evidence="6">
    <location>
        <begin position="44"/>
        <end position="62"/>
    </location>
</feature>
<dbReference type="Pfam" id="PF04241">
    <property type="entry name" value="DUF423"/>
    <property type="match status" value="1"/>
</dbReference>
<proteinExistence type="inferred from homology"/>
<sequence>MPGVSVGDYSKFRSDQAAAVRIDTGVMLTPTPPPPKYALYPPTVFIRIAAFLGAAAVTLGAYGAHVLKPTAEMATMFHTANLYHFLHTLVLFTVAFARYPKITGSFLTLGIIVFSGTCYLYVFTRNPQWIQATPYGGMLLVVGWTTFLL</sequence>
<dbReference type="PANTHER" id="PTHR43461">
    <property type="entry name" value="TRANSMEMBRANE PROTEIN 256"/>
    <property type="match status" value="1"/>
</dbReference>
<organism evidence="7 8">
    <name type="scientific">Galendromus occidentalis</name>
    <name type="common">western predatory mite</name>
    <dbReference type="NCBI Taxonomy" id="34638"/>
    <lineage>
        <taxon>Eukaryota</taxon>
        <taxon>Metazoa</taxon>
        <taxon>Ecdysozoa</taxon>
        <taxon>Arthropoda</taxon>
        <taxon>Chelicerata</taxon>
        <taxon>Arachnida</taxon>
        <taxon>Acari</taxon>
        <taxon>Parasitiformes</taxon>
        <taxon>Mesostigmata</taxon>
        <taxon>Gamasina</taxon>
        <taxon>Phytoseioidea</taxon>
        <taxon>Phytoseiidae</taxon>
        <taxon>Typhlodrominae</taxon>
        <taxon>Galendromus</taxon>
    </lineage>
</organism>
<dbReference type="InterPro" id="IPR006696">
    <property type="entry name" value="DUF423"/>
</dbReference>
<dbReference type="AlphaFoldDB" id="A0AAJ6QRH0"/>
<keyword evidence="5 6" id="KW-0472">Membrane</keyword>
<comment type="subcellular location">
    <subcellularLocation>
        <location evidence="1">Membrane</location>
        <topology evidence="1">Multi-pass membrane protein</topology>
    </subcellularLocation>
</comment>
<name>A0AAJ6QRH0_9ACAR</name>
<evidence type="ECO:0000313" key="7">
    <source>
        <dbReference type="Proteomes" id="UP000694867"/>
    </source>
</evidence>
<keyword evidence="3 6" id="KW-0812">Transmembrane</keyword>
<gene>
    <name evidence="8" type="primary">LOC100903504</name>
</gene>
<reference evidence="8" key="1">
    <citation type="submission" date="2025-08" db="UniProtKB">
        <authorList>
            <consortium name="RefSeq"/>
        </authorList>
    </citation>
    <scope>IDENTIFICATION</scope>
</reference>
<dbReference type="GO" id="GO:0016020">
    <property type="term" value="C:membrane"/>
    <property type="evidence" value="ECO:0007669"/>
    <property type="project" value="UniProtKB-SubCell"/>
</dbReference>
<feature type="transmembrane region" description="Helical" evidence="6">
    <location>
        <begin position="129"/>
        <end position="148"/>
    </location>
</feature>
<evidence type="ECO:0000256" key="6">
    <source>
        <dbReference type="SAM" id="Phobius"/>
    </source>
</evidence>
<evidence type="ECO:0000256" key="1">
    <source>
        <dbReference type="ARBA" id="ARBA00004141"/>
    </source>
</evidence>
<accession>A0AAJ6QRH0</accession>
<keyword evidence="7" id="KW-1185">Reference proteome</keyword>
<feature type="transmembrane region" description="Helical" evidence="6">
    <location>
        <begin position="106"/>
        <end position="123"/>
    </location>
</feature>
<comment type="similarity">
    <text evidence="2">Belongs to the TMEM256 family.</text>
</comment>
<keyword evidence="4 6" id="KW-1133">Transmembrane helix</keyword>